<dbReference type="AlphaFoldDB" id="A0A165MH10"/>
<reference evidence="1 2" key="1">
    <citation type="journal article" date="2016" name="Mol. Biol. Evol.">
        <title>Comparative Genomics of Early-Diverging Mushroom-Forming Fungi Provides Insights into the Origins of Lignocellulose Decay Capabilities.</title>
        <authorList>
            <person name="Nagy L.G."/>
            <person name="Riley R."/>
            <person name="Tritt A."/>
            <person name="Adam C."/>
            <person name="Daum C."/>
            <person name="Floudas D."/>
            <person name="Sun H."/>
            <person name="Yadav J.S."/>
            <person name="Pangilinan J."/>
            <person name="Larsson K.H."/>
            <person name="Matsuura K."/>
            <person name="Barry K."/>
            <person name="Labutti K."/>
            <person name="Kuo R."/>
            <person name="Ohm R.A."/>
            <person name="Bhattacharya S.S."/>
            <person name="Shirouzu T."/>
            <person name="Yoshinaga Y."/>
            <person name="Martin F.M."/>
            <person name="Grigoriev I.V."/>
            <person name="Hibbett D.S."/>
        </authorList>
    </citation>
    <scope>NUCLEOTIDE SEQUENCE [LARGE SCALE GENOMIC DNA]</scope>
    <source>
        <strain evidence="1 2">L-15889</strain>
    </source>
</reference>
<accession>A0A165MH10</accession>
<dbReference type="EMBL" id="KV429101">
    <property type="protein sequence ID" value="KZT65673.1"/>
    <property type="molecule type" value="Genomic_DNA"/>
</dbReference>
<evidence type="ECO:0000313" key="1">
    <source>
        <dbReference type="EMBL" id="KZT65673.1"/>
    </source>
</evidence>
<dbReference type="OrthoDB" id="2677262at2759"/>
<name>A0A165MH10_9APHY</name>
<organism evidence="1 2">
    <name type="scientific">Daedalea quercina L-15889</name>
    <dbReference type="NCBI Taxonomy" id="1314783"/>
    <lineage>
        <taxon>Eukaryota</taxon>
        <taxon>Fungi</taxon>
        <taxon>Dikarya</taxon>
        <taxon>Basidiomycota</taxon>
        <taxon>Agaricomycotina</taxon>
        <taxon>Agaricomycetes</taxon>
        <taxon>Polyporales</taxon>
        <taxon>Fomitopsis</taxon>
    </lineage>
</organism>
<evidence type="ECO:0000313" key="2">
    <source>
        <dbReference type="Proteomes" id="UP000076727"/>
    </source>
</evidence>
<dbReference type="Proteomes" id="UP000076727">
    <property type="component" value="Unassembled WGS sequence"/>
</dbReference>
<proteinExistence type="predicted"/>
<sequence length="178" mass="20313">MDIVRETMSRRIPDFVIKVLEVARDNGQPYVKREKIVLIVEIKIGTTSLDTARQQVVRTLRVQVVEQVVHAFRESADPARFGFIIGVGDLRYYTEYDRKVLKYAVGPRNGPDDAYVDPSEGKKTRKSLYAPSIEGLYTGIEPYFRGLDMLNLNALQSDDVIKKVAARVRQLSSEYWGE</sequence>
<protein>
    <submittedName>
        <fullName evidence="1">Uncharacterized protein</fullName>
    </submittedName>
</protein>
<gene>
    <name evidence="1" type="ORF">DAEQUDRAFT_731091</name>
</gene>
<keyword evidence="2" id="KW-1185">Reference proteome</keyword>
<dbReference type="STRING" id="1314783.A0A165MH10"/>